<feature type="non-terminal residue" evidence="2">
    <location>
        <position position="1"/>
    </location>
</feature>
<proteinExistence type="predicted"/>
<gene>
    <name evidence="2" type="ORF">B0H15DRAFT_773636</name>
</gene>
<dbReference type="AlphaFoldDB" id="A0AAD6UAI7"/>
<keyword evidence="3" id="KW-1185">Reference proteome</keyword>
<dbReference type="EMBL" id="JARJCN010000010">
    <property type="protein sequence ID" value="KAJ7097199.1"/>
    <property type="molecule type" value="Genomic_DNA"/>
</dbReference>
<dbReference type="Proteomes" id="UP001222325">
    <property type="component" value="Unassembled WGS sequence"/>
</dbReference>
<dbReference type="InterPro" id="IPR011058">
    <property type="entry name" value="Cyanovirin-N"/>
</dbReference>
<organism evidence="2 3">
    <name type="scientific">Mycena belliarum</name>
    <dbReference type="NCBI Taxonomy" id="1033014"/>
    <lineage>
        <taxon>Eukaryota</taxon>
        <taxon>Fungi</taxon>
        <taxon>Dikarya</taxon>
        <taxon>Basidiomycota</taxon>
        <taxon>Agaricomycotina</taxon>
        <taxon>Agaricomycetes</taxon>
        <taxon>Agaricomycetidae</taxon>
        <taxon>Agaricales</taxon>
        <taxon>Marasmiineae</taxon>
        <taxon>Mycenaceae</taxon>
        <taxon>Mycena</taxon>
    </lineage>
</organism>
<comment type="caution">
    <text evidence="2">The sequence shown here is derived from an EMBL/GenBank/DDBJ whole genome shotgun (WGS) entry which is preliminary data.</text>
</comment>
<evidence type="ECO:0000313" key="3">
    <source>
        <dbReference type="Proteomes" id="UP001222325"/>
    </source>
</evidence>
<evidence type="ECO:0000313" key="2">
    <source>
        <dbReference type="EMBL" id="KAJ7097199.1"/>
    </source>
</evidence>
<evidence type="ECO:0000259" key="1">
    <source>
        <dbReference type="Pfam" id="PF08881"/>
    </source>
</evidence>
<name>A0AAD6UAI7_9AGAR</name>
<dbReference type="InterPro" id="IPR036673">
    <property type="entry name" value="Cyanovirin-N_sf"/>
</dbReference>
<dbReference type="Gene3D" id="2.30.60.10">
    <property type="entry name" value="Cyanovirin-N"/>
    <property type="match status" value="1"/>
</dbReference>
<accession>A0AAD6UAI7</accession>
<sequence length="104" mass="10705">ALTCDNWSLLPNTATLSASCANVNGNFVQTTIPISNCVANDNGNLNCRANGGAGSSCVFFNIQSALGSFFTISAHCTTASGGSNTVNNFDMNNCLTNQNGKLTC</sequence>
<feature type="domain" description="Cyanovirin-N" evidence="1">
    <location>
        <begin position="3"/>
        <end position="103"/>
    </location>
</feature>
<reference evidence="2" key="1">
    <citation type="submission" date="2023-03" db="EMBL/GenBank/DDBJ databases">
        <title>Massive genome expansion in bonnet fungi (Mycena s.s.) driven by repeated elements and novel gene families across ecological guilds.</title>
        <authorList>
            <consortium name="Lawrence Berkeley National Laboratory"/>
            <person name="Harder C.B."/>
            <person name="Miyauchi S."/>
            <person name="Viragh M."/>
            <person name="Kuo A."/>
            <person name="Thoen E."/>
            <person name="Andreopoulos B."/>
            <person name="Lu D."/>
            <person name="Skrede I."/>
            <person name="Drula E."/>
            <person name="Henrissat B."/>
            <person name="Morin E."/>
            <person name="Kohler A."/>
            <person name="Barry K."/>
            <person name="LaButti K."/>
            <person name="Morin E."/>
            <person name="Salamov A."/>
            <person name="Lipzen A."/>
            <person name="Mereny Z."/>
            <person name="Hegedus B."/>
            <person name="Baldrian P."/>
            <person name="Stursova M."/>
            <person name="Weitz H."/>
            <person name="Taylor A."/>
            <person name="Grigoriev I.V."/>
            <person name="Nagy L.G."/>
            <person name="Martin F."/>
            <person name="Kauserud H."/>
        </authorList>
    </citation>
    <scope>NUCLEOTIDE SEQUENCE</scope>
    <source>
        <strain evidence="2">CBHHK173m</strain>
    </source>
</reference>
<dbReference type="Pfam" id="PF08881">
    <property type="entry name" value="CVNH"/>
    <property type="match status" value="1"/>
</dbReference>
<protein>
    <recommendedName>
        <fullName evidence="1">Cyanovirin-N domain-containing protein</fullName>
    </recommendedName>
</protein>
<dbReference type="SUPFAM" id="SSF51322">
    <property type="entry name" value="Cyanovirin-N"/>
    <property type="match status" value="1"/>
</dbReference>